<dbReference type="InterPro" id="IPR010977">
    <property type="entry name" value="Aromatic_deC"/>
</dbReference>
<evidence type="ECO:0000256" key="4">
    <source>
        <dbReference type="ARBA" id="ARBA00022898"/>
    </source>
</evidence>
<reference evidence="8 9" key="1">
    <citation type="submission" date="2015-01" db="EMBL/GenBank/DDBJ databases">
        <title>The Genome Sequence of Exophiala xenobiotica CBS118157.</title>
        <authorList>
            <consortium name="The Broad Institute Genomics Platform"/>
            <person name="Cuomo C."/>
            <person name="de Hoog S."/>
            <person name="Gorbushina A."/>
            <person name="Stielow B."/>
            <person name="Teixiera M."/>
            <person name="Abouelleil A."/>
            <person name="Chapman S.B."/>
            <person name="Priest M."/>
            <person name="Young S.K."/>
            <person name="Wortman J."/>
            <person name="Nusbaum C."/>
            <person name="Birren B."/>
        </authorList>
    </citation>
    <scope>NUCLEOTIDE SEQUENCE [LARGE SCALE GENOMIC DNA]</scope>
    <source>
        <strain evidence="8 9">CBS 118157</strain>
    </source>
</reference>
<dbReference type="STRING" id="348802.A0A0D2EM45"/>
<dbReference type="GO" id="GO:0030170">
    <property type="term" value="F:pyridoxal phosphate binding"/>
    <property type="evidence" value="ECO:0007669"/>
    <property type="project" value="InterPro"/>
</dbReference>
<comment type="similarity">
    <text evidence="2">Belongs to the group II decarboxylase family.</text>
</comment>
<dbReference type="RefSeq" id="XP_013316394.1">
    <property type="nucleotide sequence ID" value="XM_013460940.1"/>
</dbReference>
<dbReference type="SUPFAM" id="SSF53383">
    <property type="entry name" value="PLP-dependent transferases"/>
    <property type="match status" value="1"/>
</dbReference>
<dbReference type="PANTHER" id="PTHR11999">
    <property type="entry name" value="GROUP II PYRIDOXAL-5-PHOSPHATE DECARBOXYLASE"/>
    <property type="match status" value="1"/>
</dbReference>
<accession>A0A0D2EM45</accession>
<evidence type="ECO:0000256" key="3">
    <source>
        <dbReference type="ARBA" id="ARBA00022793"/>
    </source>
</evidence>
<evidence type="ECO:0000259" key="7">
    <source>
        <dbReference type="SMART" id="SM00822"/>
    </source>
</evidence>
<name>A0A0D2EM45_9EURO</name>
<dbReference type="InterPro" id="IPR057326">
    <property type="entry name" value="KR_dom"/>
</dbReference>
<evidence type="ECO:0000256" key="6">
    <source>
        <dbReference type="PIRSR" id="PIRSR602129-50"/>
    </source>
</evidence>
<dbReference type="GO" id="GO:0019752">
    <property type="term" value="P:carboxylic acid metabolic process"/>
    <property type="evidence" value="ECO:0007669"/>
    <property type="project" value="InterPro"/>
</dbReference>
<keyword evidence="5" id="KW-0456">Lyase</keyword>
<evidence type="ECO:0000313" key="8">
    <source>
        <dbReference type="EMBL" id="KIW55810.1"/>
    </source>
</evidence>
<dbReference type="CDD" id="cd05374">
    <property type="entry name" value="17beta-HSD-like_SDR_c"/>
    <property type="match status" value="1"/>
</dbReference>
<dbReference type="Pfam" id="PF00106">
    <property type="entry name" value="adh_short"/>
    <property type="match status" value="1"/>
</dbReference>
<keyword evidence="4 6" id="KW-0663">Pyridoxal phosphate</keyword>
<dbReference type="GeneID" id="25326440"/>
<feature type="domain" description="Ketoreductase" evidence="7">
    <location>
        <begin position="506"/>
        <end position="702"/>
    </location>
</feature>
<dbReference type="InterPro" id="IPR015421">
    <property type="entry name" value="PyrdxlP-dep_Trfase_major"/>
</dbReference>
<dbReference type="SMART" id="SM00822">
    <property type="entry name" value="PKS_KR"/>
    <property type="match status" value="1"/>
</dbReference>
<organism evidence="8 9">
    <name type="scientific">Exophiala xenobiotica</name>
    <dbReference type="NCBI Taxonomy" id="348802"/>
    <lineage>
        <taxon>Eukaryota</taxon>
        <taxon>Fungi</taxon>
        <taxon>Dikarya</taxon>
        <taxon>Ascomycota</taxon>
        <taxon>Pezizomycotina</taxon>
        <taxon>Eurotiomycetes</taxon>
        <taxon>Chaetothyriomycetidae</taxon>
        <taxon>Chaetothyriales</taxon>
        <taxon>Herpotrichiellaceae</taxon>
        <taxon>Exophiala</taxon>
    </lineage>
</organism>
<dbReference type="InterPro" id="IPR002129">
    <property type="entry name" value="PyrdxlP-dep_de-COase"/>
</dbReference>
<keyword evidence="9" id="KW-1185">Reference proteome</keyword>
<dbReference type="InterPro" id="IPR015422">
    <property type="entry name" value="PyrdxlP-dep_Trfase_small"/>
</dbReference>
<dbReference type="Gene3D" id="3.40.50.720">
    <property type="entry name" value="NAD(P)-binding Rossmann-like Domain"/>
    <property type="match status" value="1"/>
</dbReference>
<dbReference type="PRINTS" id="PR00081">
    <property type="entry name" value="GDHRDH"/>
</dbReference>
<dbReference type="SUPFAM" id="SSF51735">
    <property type="entry name" value="NAD(P)-binding Rossmann-fold domains"/>
    <property type="match status" value="1"/>
</dbReference>
<comment type="cofactor">
    <cofactor evidence="1 6">
        <name>pyridoxal 5'-phosphate</name>
        <dbReference type="ChEBI" id="CHEBI:597326"/>
    </cofactor>
</comment>
<dbReference type="AlphaFoldDB" id="A0A0D2EM45"/>
<dbReference type="PROSITE" id="PS00392">
    <property type="entry name" value="DDC_GAD_HDC_YDC"/>
    <property type="match status" value="1"/>
</dbReference>
<sequence length="788" mass="86919">MISREKDDVDWSPDELMSSALKVVKLSLANRQGISDQRIVKISQPDVAQRFSNLARPPRPPTPIDIVLEHARDVFDHRIRMDHPRFFGFIPSPASDWSWLGDILNSAFNTHAGSWFQSSGPSAIEQSLISWLAQDLLGLPPTAGGCFVSGGSMANLSALMVARDQNLHFEERARAVIYTSDQTHSSIVKGLRILGFHDKQVAQIECDQQYRFNTATLRLRIEEDRRSGKKPFLVVGSCGTTNTGSVDPLEELAAIARKEGLWFHVDGAYGASAALSKSRKAVIKGVELCDSISWDAHKWLFQTYGCGMVLVRDRQFLMASFRTGAEYTQDAPDGPEEYPNFWNYTPELTRPARAMKMWFSFQMLGIDAVESAIEHAFELAETAQLTLEKLEHWQVVSPAQMGIICFRYQPPGLDQAALENLNKDISRIAIETNVAAALTTRLSGNLVIRICSVHPELKKHEMMQVILDLDQIAQAQMHHQRNTEFPLEAVLTPTATDGDMAPQAAGVWFITGCSTGFGAALARELLSRGQTVIASARNVDKLRDLEAAGAAVIQCDVSAPLDTLVKTARHAHSLHGRVDYLVNNAGFCVQGTIEELTPQEIQNQFDTNVFGTLNVTKAFLPYFRSQRSGVIANISSMGAWRGTPGLGIYEASKWTLSGLTETLKSELADFGIKVCCIEPGSFRSNFLTSGNRKVDESRIKDYDGTSARKVAAFMDQRDGAQSGDLKKGSKVIVDVLTGHTGKDIPLRLPLGRDAYQTIKNKCEATLQLLEEWKSIISTTDHDDVSAAS</sequence>
<dbReference type="GO" id="GO:0016831">
    <property type="term" value="F:carboxy-lyase activity"/>
    <property type="evidence" value="ECO:0007669"/>
    <property type="project" value="UniProtKB-KW"/>
</dbReference>
<dbReference type="HOGENOM" id="CLU_356022_0_0_1"/>
<keyword evidence="3" id="KW-0210">Decarboxylase</keyword>
<evidence type="ECO:0000313" key="9">
    <source>
        <dbReference type="Proteomes" id="UP000054342"/>
    </source>
</evidence>
<dbReference type="InterPro" id="IPR002347">
    <property type="entry name" value="SDR_fam"/>
</dbReference>
<dbReference type="OrthoDB" id="2161780at2759"/>
<dbReference type="PANTHER" id="PTHR11999:SF70">
    <property type="entry name" value="MIP05841P"/>
    <property type="match status" value="1"/>
</dbReference>
<dbReference type="PRINTS" id="PR00080">
    <property type="entry name" value="SDRFAMILY"/>
</dbReference>
<dbReference type="Pfam" id="PF00282">
    <property type="entry name" value="Pyridoxal_deC"/>
    <property type="match status" value="1"/>
</dbReference>
<evidence type="ECO:0000256" key="2">
    <source>
        <dbReference type="ARBA" id="ARBA00009533"/>
    </source>
</evidence>
<evidence type="ECO:0000256" key="5">
    <source>
        <dbReference type="ARBA" id="ARBA00023239"/>
    </source>
</evidence>
<dbReference type="Gene3D" id="3.40.640.10">
    <property type="entry name" value="Type I PLP-dependent aspartate aminotransferase-like (Major domain)"/>
    <property type="match status" value="1"/>
</dbReference>
<protein>
    <recommendedName>
        <fullName evidence="7">Ketoreductase domain-containing protein</fullName>
    </recommendedName>
</protein>
<dbReference type="InterPro" id="IPR036291">
    <property type="entry name" value="NAD(P)-bd_dom_sf"/>
</dbReference>
<dbReference type="EMBL" id="KN847319">
    <property type="protein sequence ID" value="KIW55810.1"/>
    <property type="molecule type" value="Genomic_DNA"/>
</dbReference>
<dbReference type="Gene3D" id="3.90.1150.10">
    <property type="entry name" value="Aspartate Aminotransferase, domain 1"/>
    <property type="match status" value="1"/>
</dbReference>
<feature type="modified residue" description="N6-(pyridoxal phosphate)lysine" evidence="6">
    <location>
        <position position="298"/>
    </location>
</feature>
<evidence type="ECO:0000256" key="1">
    <source>
        <dbReference type="ARBA" id="ARBA00001933"/>
    </source>
</evidence>
<dbReference type="InterPro" id="IPR021115">
    <property type="entry name" value="Pyridoxal-P_BS"/>
</dbReference>
<dbReference type="InterPro" id="IPR015424">
    <property type="entry name" value="PyrdxlP-dep_Trfase"/>
</dbReference>
<proteinExistence type="inferred from homology"/>
<gene>
    <name evidence="8" type="ORF">PV05_04532</name>
</gene>
<dbReference type="Proteomes" id="UP000054342">
    <property type="component" value="Unassembled WGS sequence"/>
</dbReference>